<evidence type="ECO:0000259" key="1">
    <source>
        <dbReference type="PROSITE" id="PS50011"/>
    </source>
</evidence>
<dbReference type="Proteomes" id="UP001224775">
    <property type="component" value="Unassembled WGS sequence"/>
</dbReference>
<dbReference type="PANTHER" id="PTHR23257">
    <property type="entry name" value="SERINE-THREONINE PROTEIN KINASE"/>
    <property type="match status" value="1"/>
</dbReference>
<protein>
    <submittedName>
        <fullName evidence="2">MAP3K-like serine/threonine kinase</fullName>
        <ecNumber evidence="2">2.7.11.-</ecNumber>
    </submittedName>
</protein>
<dbReference type="GO" id="GO:0007165">
    <property type="term" value="P:signal transduction"/>
    <property type="evidence" value="ECO:0007669"/>
    <property type="project" value="TreeGrafter"/>
</dbReference>
<comment type="caution">
    <text evidence="2">The sequence shown here is derived from an EMBL/GenBank/DDBJ whole genome shotgun (WGS) entry which is preliminary data.</text>
</comment>
<keyword evidence="2" id="KW-0418">Kinase</keyword>
<dbReference type="EC" id="2.7.11.-" evidence="2"/>
<sequence>KLHGVVSTRHDAFLDGASAFFIILEGLESTLADTIENWKKQNSNSYNLQKSFKSLSRHFFTTVNKVEKAATTSVDKVGSLDDRLNVAASLARVVEYLHSQEVIYHDLKTKNIGFDKEGNLKLVDFGFARFMPRHGDSYEELYEMVGAGTPRYSAPELISARPYNLKADVYSFAVVFWEIMCLKKPFAKYKHRKGFEKAVLKADKVLVINQRLHPSIHDIITRSLSRDITKRPMMSEVCLTFSECAFKNCDFERKCTLSSTRKQPSKSHVHPVQLSSIRALQKFGSSFSSAVSATLVPNATDYENDVSETSRTTANTMFEDYLLPRYLATHKDDK</sequence>
<reference evidence="2" key="1">
    <citation type="submission" date="2023-06" db="EMBL/GenBank/DDBJ databases">
        <title>Survivors Of The Sea: Transcriptome response of Skeletonema marinoi to long-term dormancy.</title>
        <authorList>
            <person name="Pinder M.I.M."/>
            <person name="Kourtchenko O."/>
            <person name="Robertson E.K."/>
            <person name="Larsson T."/>
            <person name="Maumus F."/>
            <person name="Osuna-Cruz C.M."/>
            <person name="Vancaester E."/>
            <person name="Stenow R."/>
            <person name="Vandepoele K."/>
            <person name="Ploug H."/>
            <person name="Bruchert V."/>
            <person name="Godhe A."/>
            <person name="Topel M."/>
        </authorList>
    </citation>
    <scope>NUCLEOTIDE SEQUENCE</scope>
    <source>
        <strain evidence="2">R05AC</strain>
    </source>
</reference>
<accession>A0AAD8Y237</accession>
<dbReference type="SUPFAM" id="SSF56112">
    <property type="entry name" value="Protein kinase-like (PK-like)"/>
    <property type="match status" value="1"/>
</dbReference>
<organism evidence="2 3">
    <name type="scientific">Skeletonema marinoi</name>
    <dbReference type="NCBI Taxonomy" id="267567"/>
    <lineage>
        <taxon>Eukaryota</taxon>
        <taxon>Sar</taxon>
        <taxon>Stramenopiles</taxon>
        <taxon>Ochrophyta</taxon>
        <taxon>Bacillariophyta</taxon>
        <taxon>Coscinodiscophyceae</taxon>
        <taxon>Thalassiosirophycidae</taxon>
        <taxon>Thalassiosirales</taxon>
        <taxon>Skeletonemataceae</taxon>
        <taxon>Skeletonema</taxon>
        <taxon>Skeletonema marinoi-dohrnii complex</taxon>
    </lineage>
</organism>
<dbReference type="InterPro" id="IPR000719">
    <property type="entry name" value="Prot_kinase_dom"/>
</dbReference>
<dbReference type="PANTHER" id="PTHR23257:SF958">
    <property type="entry name" value="SERINE_THREONINE-PROTEIN KINASE WNK4"/>
    <property type="match status" value="1"/>
</dbReference>
<feature type="non-terminal residue" evidence="2">
    <location>
        <position position="1"/>
    </location>
</feature>
<dbReference type="GO" id="GO:0004672">
    <property type="term" value="F:protein kinase activity"/>
    <property type="evidence" value="ECO:0007669"/>
    <property type="project" value="InterPro"/>
</dbReference>
<dbReference type="EMBL" id="JATAAI010000025">
    <property type="protein sequence ID" value="KAK1737420.1"/>
    <property type="molecule type" value="Genomic_DNA"/>
</dbReference>
<keyword evidence="3" id="KW-1185">Reference proteome</keyword>
<feature type="domain" description="Protein kinase" evidence="1">
    <location>
        <begin position="1"/>
        <end position="246"/>
    </location>
</feature>
<dbReference type="InterPro" id="IPR050167">
    <property type="entry name" value="Ser_Thr_protein_kinase"/>
</dbReference>
<dbReference type="Pfam" id="PF00069">
    <property type="entry name" value="Pkinase"/>
    <property type="match status" value="1"/>
</dbReference>
<keyword evidence="2" id="KW-0808">Transferase</keyword>
<dbReference type="SMART" id="SM00220">
    <property type="entry name" value="S_TKc"/>
    <property type="match status" value="1"/>
</dbReference>
<dbReference type="GO" id="GO:0005737">
    <property type="term" value="C:cytoplasm"/>
    <property type="evidence" value="ECO:0007669"/>
    <property type="project" value="TreeGrafter"/>
</dbReference>
<dbReference type="InterPro" id="IPR011009">
    <property type="entry name" value="Kinase-like_dom_sf"/>
</dbReference>
<dbReference type="GO" id="GO:0005524">
    <property type="term" value="F:ATP binding"/>
    <property type="evidence" value="ECO:0007669"/>
    <property type="project" value="InterPro"/>
</dbReference>
<gene>
    <name evidence="2" type="ORF">QTG54_011706</name>
</gene>
<dbReference type="PROSITE" id="PS50011">
    <property type="entry name" value="PROTEIN_KINASE_DOM"/>
    <property type="match status" value="1"/>
</dbReference>
<proteinExistence type="predicted"/>
<dbReference type="Gene3D" id="1.10.510.10">
    <property type="entry name" value="Transferase(Phosphotransferase) domain 1"/>
    <property type="match status" value="1"/>
</dbReference>
<name>A0AAD8Y237_9STRA</name>
<dbReference type="AlphaFoldDB" id="A0AAD8Y237"/>
<evidence type="ECO:0000313" key="2">
    <source>
        <dbReference type="EMBL" id="KAK1737420.1"/>
    </source>
</evidence>
<evidence type="ECO:0000313" key="3">
    <source>
        <dbReference type="Proteomes" id="UP001224775"/>
    </source>
</evidence>